<feature type="region of interest" description="Disordered" evidence="2">
    <location>
        <begin position="365"/>
        <end position="405"/>
    </location>
</feature>
<dbReference type="GO" id="GO:0036449">
    <property type="term" value="C:microtubule minus-end"/>
    <property type="evidence" value="ECO:0007669"/>
    <property type="project" value="TreeGrafter"/>
</dbReference>
<name>A0A6A4WJN2_AMPAM</name>
<organism evidence="4 5">
    <name type="scientific">Amphibalanus amphitrite</name>
    <name type="common">Striped barnacle</name>
    <name type="synonym">Balanus amphitrite</name>
    <dbReference type="NCBI Taxonomy" id="1232801"/>
    <lineage>
        <taxon>Eukaryota</taxon>
        <taxon>Metazoa</taxon>
        <taxon>Ecdysozoa</taxon>
        <taxon>Arthropoda</taxon>
        <taxon>Crustacea</taxon>
        <taxon>Multicrustacea</taxon>
        <taxon>Cirripedia</taxon>
        <taxon>Thoracica</taxon>
        <taxon>Thoracicalcarea</taxon>
        <taxon>Balanomorpha</taxon>
        <taxon>Balanoidea</taxon>
        <taxon>Balanidae</taxon>
        <taxon>Amphibalaninae</taxon>
        <taxon>Amphibalanus</taxon>
    </lineage>
</organism>
<dbReference type="Pfam" id="PF11971">
    <property type="entry name" value="CAMSAP_CH"/>
    <property type="match status" value="1"/>
</dbReference>
<dbReference type="PANTHER" id="PTHR21595">
    <property type="entry name" value="PATRONIN"/>
    <property type="match status" value="1"/>
</dbReference>
<dbReference type="GO" id="GO:0005516">
    <property type="term" value="F:calmodulin binding"/>
    <property type="evidence" value="ECO:0007669"/>
    <property type="project" value="InterPro"/>
</dbReference>
<accession>A0A6A4WJN2</accession>
<feature type="coiled-coil region" evidence="1">
    <location>
        <begin position="664"/>
        <end position="698"/>
    </location>
</feature>
<feature type="compositionally biased region" description="Basic and acidic residues" evidence="2">
    <location>
        <begin position="507"/>
        <end position="534"/>
    </location>
</feature>
<feature type="region of interest" description="Disordered" evidence="2">
    <location>
        <begin position="418"/>
        <end position="542"/>
    </location>
</feature>
<keyword evidence="5" id="KW-1185">Reference proteome</keyword>
<dbReference type="EMBL" id="VIIS01000674">
    <property type="protein sequence ID" value="KAF0306343.1"/>
    <property type="molecule type" value="Genomic_DNA"/>
</dbReference>
<dbReference type="OrthoDB" id="2125658at2759"/>
<dbReference type="InterPro" id="IPR001715">
    <property type="entry name" value="CH_dom"/>
</dbReference>
<dbReference type="Proteomes" id="UP000440578">
    <property type="component" value="Unassembled WGS sequence"/>
</dbReference>
<feature type="region of interest" description="Disordered" evidence="2">
    <location>
        <begin position="606"/>
        <end position="661"/>
    </location>
</feature>
<dbReference type="GO" id="GO:0030507">
    <property type="term" value="F:spectrin binding"/>
    <property type="evidence" value="ECO:0007669"/>
    <property type="project" value="InterPro"/>
</dbReference>
<dbReference type="PANTHER" id="PTHR21595:SF0">
    <property type="entry name" value="PATRONIN"/>
    <property type="match status" value="1"/>
</dbReference>
<dbReference type="InterPro" id="IPR058042">
    <property type="entry name" value="CAMSAP_N"/>
</dbReference>
<feature type="compositionally biased region" description="Basic and acidic residues" evidence="2">
    <location>
        <begin position="445"/>
        <end position="455"/>
    </location>
</feature>
<feature type="compositionally biased region" description="Basic and acidic residues" evidence="2">
    <location>
        <begin position="462"/>
        <end position="476"/>
    </location>
</feature>
<evidence type="ECO:0000313" key="4">
    <source>
        <dbReference type="EMBL" id="KAF0306343.1"/>
    </source>
</evidence>
<protein>
    <submittedName>
        <fullName evidence="4">Patronin</fullName>
    </submittedName>
</protein>
<dbReference type="InterPro" id="IPR022613">
    <property type="entry name" value="CH_CAMSAP_2"/>
</dbReference>
<dbReference type="GO" id="GO:0031122">
    <property type="term" value="P:cytoplasmic microtubule organization"/>
    <property type="evidence" value="ECO:0007669"/>
    <property type="project" value="TreeGrafter"/>
</dbReference>
<dbReference type="Pfam" id="PF25532">
    <property type="entry name" value="CH_CAMSAP2_N"/>
    <property type="match status" value="1"/>
</dbReference>
<feature type="compositionally biased region" description="Basic and acidic residues" evidence="2">
    <location>
        <begin position="365"/>
        <end position="388"/>
    </location>
</feature>
<dbReference type="GO" id="GO:0031175">
    <property type="term" value="P:neuron projection development"/>
    <property type="evidence" value="ECO:0007669"/>
    <property type="project" value="InterPro"/>
</dbReference>
<evidence type="ECO:0000256" key="1">
    <source>
        <dbReference type="SAM" id="Coils"/>
    </source>
</evidence>
<feature type="domain" description="Calponin-homology (CH)" evidence="3">
    <location>
        <begin position="148"/>
        <end position="275"/>
    </location>
</feature>
<feature type="compositionally biased region" description="Low complexity" evidence="2">
    <location>
        <begin position="631"/>
        <end position="645"/>
    </location>
</feature>
<keyword evidence="1" id="KW-0175">Coiled coil</keyword>
<dbReference type="InterPro" id="IPR036872">
    <property type="entry name" value="CH_dom_sf"/>
</dbReference>
<dbReference type="AlphaFoldDB" id="A0A6A4WJN2"/>
<comment type="caution">
    <text evidence="4">The sequence shown here is derived from an EMBL/GenBank/DDBJ whole genome shotgun (WGS) entry which is preliminary data.</text>
</comment>
<dbReference type="Pfam" id="PF17095">
    <property type="entry name" value="CAMSAP_CC1"/>
    <property type="match status" value="1"/>
</dbReference>
<feature type="region of interest" description="Disordered" evidence="2">
    <location>
        <begin position="296"/>
        <end position="353"/>
    </location>
</feature>
<proteinExistence type="predicted"/>
<dbReference type="PROSITE" id="PS50021">
    <property type="entry name" value="CH"/>
    <property type="match status" value="1"/>
</dbReference>
<dbReference type="SUPFAM" id="SSF47576">
    <property type="entry name" value="Calponin-homology domain, CH-domain"/>
    <property type="match status" value="1"/>
</dbReference>
<evidence type="ECO:0000256" key="2">
    <source>
        <dbReference type="SAM" id="MobiDB-lite"/>
    </source>
</evidence>
<feature type="compositionally biased region" description="Polar residues" evidence="2">
    <location>
        <begin position="418"/>
        <end position="427"/>
    </location>
</feature>
<dbReference type="GO" id="GO:0007026">
    <property type="term" value="P:negative regulation of microtubule depolymerization"/>
    <property type="evidence" value="ECO:0007669"/>
    <property type="project" value="TreeGrafter"/>
</dbReference>
<dbReference type="InterPro" id="IPR032940">
    <property type="entry name" value="CAMSAP"/>
</dbReference>
<dbReference type="GO" id="GO:0051011">
    <property type="term" value="F:microtubule minus-end binding"/>
    <property type="evidence" value="ECO:0007669"/>
    <property type="project" value="TreeGrafter"/>
</dbReference>
<sequence length="719" mass="80519">MAKQRASVRWLVAKAYNNQVPSNLREPYYRDQSDGGERLKPQIVHALANAELYCSCLANIYADPNYHNLSHWGIIQALARKGVYVAEPSDVALTETVLIQTGPIKMSAHMAVMEAIMVLYIRELITAERVVGVVRRFTALQSSTELPADQEEALLLWINKACARLRGQIAAEVREEDTVPRFPLQQDISDLSDGTCLAGLISLYCPDELSWPEIAFSDPPRIADSLYNLQLVEKFCREALPYSPHFLTLEDILYMHSSVKQNLLVLLADLFYLFEINPAKCVRQPGMAKERAIDAMRRQDPYAGSPRRSQPELRRDSLSQAGSVSGGRYPHSEPSVVLRRSRGSHSAERARQRFSMFEERLNRDTKWEERGEERRGAASECGDMERNRPAGKPSPRGAGGGRLSRRNSFTEESQLTVENFGGSQDNLQLLGRNPDKQPVVHRGRRESSTHRDLLKESAISFGDRDPFQEAEQERASRSASRASLYDRSESRQELGRPPSRNLFQSDSIKEHFQPTGRRGDDHRADRDDGFRPIDDAGGPVDIDNRVLDALEREARGDSPSKAGNNLVIMFDNNDEQKPTSFAELSKVQPRENAGGINIVYMQHEKEDRAKPAGGARSNGTGGGGGGPPAAAPTTSWGQQQHGQQHGQRHGLPASEGAPEPDMMASELHSIKLRLEEKRRNIEKEKRRMESAMNRQKQNVGKQAFLQAMGQVRIAGWWVC</sequence>
<evidence type="ECO:0000259" key="3">
    <source>
        <dbReference type="PROSITE" id="PS50021"/>
    </source>
</evidence>
<evidence type="ECO:0000313" key="5">
    <source>
        <dbReference type="Proteomes" id="UP000440578"/>
    </source>
</evidence>
<feature type="compositionally biased region" description="Basic and acidic residues" evidence="2">
    <location>
        <begin position="484"/>
        <end position="494"/>
    </location>
</feature>
<dbReference type="InterPro" id="IPR031372">
    <property type="entry name" value="CAMSAP_CC1"/>
</dbReference>
<gene>
    <name evidence="4" type="primary">Patronin_1</name>
    <name evidence="4" type="ORF">FJT64_022140</name>
</gene>
<reference evidence="4 5" key="1">
    <citation type="submission" date="2019-07" db="EMBL/GenBank/DDBJ databases">
        <title>Draft genome assembly of a fouling barnacle, Amphibalanus amphitrite (Darwin, 1854): The first reference genome for Thecostraca.</title>
        <authorList>
            <person name="Kim W."/>
        </authorList>
    </citation>
    <scope>NUCLEOTIDE SEQUENCE [LARGE SCALE GENOMIC DNA]</scope>
    <source>
        <strain evidence="4">SNU_AA5</strain>
        <tissue evidence="4">Soma without cirri and trophi</tissue>
    </source>
</reference>